<evidence type="ECO:0000313" key="1">
    <source>
        <dbReference type="EMBL" id="MBB6733596.1"/>
    </source>
</evidence>
<evidence type="ECO:0000313" key="2">
    <source>
        <dbReference type="Proteomes" id="UP000564644"/>
    </source>
</evidence>
<name>A0A7X0VX30_9BACL</name>
<sequence length="366" mass="40804">MAVQLSSAQRFAIDHVSEYAGSHKDEALRSIREILAMSDIASHSFEEAVAIVKTHARVALHFHPDRPDSRMKSVAEALLEHGIYKSQFETQLSNGSLSAYPGGDRDLWERRLFGGAYQADGVAAGERPKYGALDLMLHPDGPAPRFGSCYFLLSPAVSRRCTFTYSDSHQGPKERGTWAEWDMILSALLQDAFFRDFAIGEKELTPRKWIEHARTRLAQPLPNRAGREPSRNLNHYIEAQVHGDVSLQDDVDALVADPSFQNTPTGHTLEQLCRRYSIALYWHMGFQLRASDVPTDFRGPAMPSLAQRVARGGMIDASAIGEAVRDLRRNPAAWSDRGTPAESLQQLKLLWHVLVRFGGAFYTSGC</sequence>
<organism evidence="1 2">
    <name type="scientific">Cohnella zeiphila</name>
    <dbReference type="NCBI Taxonomy" id="2761120"/>
    <lineage>
        <taxon>Bacteria</taxon>
        <taxon>Bacillati</taxon>
        <taxon>Bacillota</taxon>
        <taxon>Bacilli</taxon>
        <taxon>Bacillales</taxon>
        <taxon>Paenibacillaceae</taxon>
        <taxon>Cohnella</taxon>
    </lineage>
</organism>
<proteinExistence type="predicted"/>
<dbReference type="InterPro" id="IPR022074">
    <property type="entry name" value="DUF3626"/>
</dbReference>
<comment type="caution">
    <text evidence="1">The sequence shown here is derived from an EMBL/GenBank/DDBJ whole genome shotgun (WGS) entry which is preliminary data.</text>
</comment>
<dbReference type="EMBL" id="JACJVO010000028">
    <property type="protein sequence ID" value="MBB6733596.1"/>
    <property type="molecule type" value="Genomic_DNA"/>
</dbReference>
<protein>
    <submittedName>
        <fullName evidence="1">DUF3626 domain-containing protein</fullName>
    </submittedName>
</protein>
<accession>A0A7X0VX30</accession>
<dbReference type="Proteomes" id="UP000564644">
    <property type="component" value="Unassembled WGS sequence"/>
</dbReference>
<reference evidence="1 2" key="1">
    <citation type="submission" date="2020-08" db="EMBL/GenBank/DDBJ databases">
        <title>Cohnella phylogeny.</title>
        <authorList>
            <person name="Dunlap C."/>
        </authorList>
    </citation>
    <scope>NUCLEOTIDE SEQUENCE [LARGE SCALE GENOMIC DNA]</scope>
    <source>
        <strain evidence="1 2">CBP 2801</strain>
    </source>
</reference>
<keyword evidence="2" id="KW-1185">Reference proteome</keyword>
<gene>
    <name evidence="1" type="ORF">H7C18_21965</name>
</gene>
<dbReference type="RefSeq" id="WP_185131257.1">
    <property type="nucleotide sequence ID" value="NZ_JACJVO010000028.1"/>
</dbReference>
<dbReference type="Pfam" id="PF12294">
    <property type="entry name" value="DUF3626"/>
    <property type="match status" value="1"/>
</dbReference>
<dbReference type="AlphaFoldDB" id="A0A7X0VX30"/>